<dbReference type="Proteomes" id="UP000436801">
    <property type="component" value="Unassembled WGS sequence"/>
</dbReference>
<keyword evidence="4" id="KW-0807">Transducer</keyword>
<evidence type="ECO:0000259" key="7">
    <source>
        <dbReference type="PROSITE" id="PS50885"/>
    </source>
</evidence>
<dbReference type="GO" id="GO:0007165">
    <property type="term" value="P:signal transduction"/>
    <property type="evidence" value="ECO:0007669"/>
    <property type="project" value="UniProtKB-KW"/>
</dbReference>
<dbReference type="InterPro" id="IPR012292">
    <property type="entry name" value="Globin/Proto"/>
</dbReference>
<dbReference type="InterPro" id="IPR009050">
    <property type="entry name" value="Globin-like_sf"/>
</dbReference>
<comment type="subcellular location">
    <subcellularLocation>
        <location evidence="1">Membrane</location>
    </subcellularLocation>
</comment>
<evidence type="ECO:0000256" key="4">
    <source>
        <dbReference type="PROSITE-ProRule" id="PRU00284"/>
    </source>
</evidence>
<dbReference type="Gene3D" id="1.10.490.10">
    <property type="entry name" value="Globins"/>
    <property type="match status" value="1"/>
</dbReference>
<feature type="domain" description="HAMP" evidence="7">
    <location>
        <begin position="167"/>
        <end position="218"/>
    </location>
</feature>
<dbReference type="EMBL" id="WSUT01000005">
    <property type="protein sequence ID" value="MWC42718.1"/>
    <property type="molecule type" value="Genomic_DNA"/>
</dbReference>
<comment type="caution">
    <text evidence="8">The sequence shown here is derived from an EMBL/GenBank/DDBJ whole genome shotgun (WGS) entry which is preliminary data.</text>
</comment>
<dbReference type="CDD" id="cd11386">
    <property type="entry name" value="MCP_signal"/>
    <property type="match status" value="1"/>
</dbReference>
<name>A0A6N8LT07_9SPHN</name>
<dbReference type="InterPro" id="IPR004090">
    <property type="entry name" value="Chemotax_Me-accpt_rcpt"/>
</dbReference>
<evidence type="ECO:0000256" key="5">
    <source>
        <dbReference type="SAM" id="MobiDB-lite"/>
    </source>
</evidence>
<evidence type="ECO:0000313" key="9">
    <source>
        <dbReference type="Proteomes" id="UP000436801"/>
    </source>
</evidence>
<dbReference type="InterPro" id="IPR039379">
    <property type="entry name" value="Protoglobin_sensor_dom"/>
</dbReference>
<evidence type="ECO:0000256" key="1">
    <source>
        <dbReference type="ARBA" id="ARBA00004370"/>
    </source>
</evidence>
<keyword evidence="2" id="KW-0145">Chemotaxis</keyword>
<reference evidence="8 9" key="1">
    <citation type="submission" date="2019-12" db="EMBL/GenBank/DDBJ databases">
        <authorList>
            <person name="Zheng J."/>
        </authorList>
    </citation>
    <scope>NUCLEOTIDE SEQUENCE [LARGE SCALE GENOMIC DNA]</scope>
    <source>
        <strain evidence="8 9">DSM 27347</strain>
    </source>
</reference>
<evidence type="ECO:0000256" key="3">
    <source>
        <dbReference type="ARBA" id="ARBA00029447"/>
    </source>
</evidence>
<dbReference type="InterPro" id="IPR003660">
    <property type="entry name" value="HAMP_dom"/>
</dbReference>
<dbReference type="PROSITE" id="PS50885">
    <property type="entry name" value="HAMP"/>
    <property type="match status" value="1"/>
</dbReference>
<organism evidence="8 9">
    <name type="scientific">Sphingomonas carotinifaciens</name>
    <dbReference type="NCBI Taxonomy" id="1166323"/>
    <lineage>
        <taxon>Bacteria</taxon>
        <taxon>Pseudomonadati</taxon>
        <taxon>Pseudomonadota</taxon>
        <taxon>Alphaproteobacteria</taxon>
        <taxon>Sphingomonadales</taxon>
        <taxon>Sphingomonadaceae</taxon>
        <taxon>Sphingomonas</taxon>
    </lineage>
</organism>
<gene>
    <name evidence="8" type="ORF">GQR91_03475</name>
</gene>
<dbReference type="PANTHER" id="PTHR43531">
    <property type="entry name" value="PROTEIN ICFG"/>
    <property type="match status" value="1"/>
</dbReference>
<dbReference type="Pfam" id="PF11563">
    <property type="entry name" value="Protoglobin"/>
    <property type="match status" value="1"/>
</dbReference>
<dbReference type="SUPFAM" id="SSF46458">
    <property type="entry name" value="Globin-like"/>
    <property type="match status" value="1"/>
</dbReference>
<dbReference type="InterPro" id="IPR044398">
    <property type="entry name" value="Globin-sensor_dom"/>
</dbReference>
<sequence length="487" mass="51407">MRAGGTMSEPITSFTEKLAAFGYTPGSYRAFPAVRKIVARHAPAALRRLYDHIRATPRAAAFFGSPAAMDHARDKQLDHWLTLFSGPLDDQYRIRAERIGSVHARIGLSPTWYISGYARILEDILPRILRRGMLNPLAASRTATTLVKASLLDMDVALSAYFQAEEARREAVIAQVGRVLERLAGGDFTATLDDLPPGYEALAADFESMRTRFSATLGQVADAAARINTGSSGVSGASDTLSQRTEQQAASLEETAAAMDQITSTVRRTAEDAARANGAVGQARGEAQTSGTIVREAMAAMDGIARASTEIVDIIAVIDGIAFQTNLLALNAGVEAARAGEAGRGFAVVASEVRALAQRSADAAKDVKARITGASAQVRVGVDRVNSTGEALERIIAHIADVDALVAQITEAAGQQAQGLAQVNTAVAEMDGVTQQNAAMVEHAAAARDLAAEADALAREVARFQLGQAATPPVPRRAEPIRLVATR</sequence>
<dbReference type="FunFam" id="1.10.287.950:FF:000001">
    <property type="entry name" value="Methyl-accepting chemotaxis sensory transducer"/>
    <property type="match status" value="1"/>
</dbReference>
<feature type="region of interest" description="Disordered" evidence="5">
    <location>
        <begin position="231"/>
        <end position="250"/>
    </location>
</feature>
<dbReference type="GO" id="GO:0020037">
    <property type="term" value="F:heme binding"/>
    <property type="evidence" value="ECO:0007669"/>
    <property type="project" value="InterPro"/>
</dbReference>
<dbReference type="SMART" id="SM00283">
    <property type="entry name" value="MA"/>
    <property type="match status" value="1"/>
</dbReference>
<feature type="domain" description="Methyl-accepting transducer" evidence="6">
    <location>
        <begin position="223"/>
        <end position="452"/>
    </location>
</feature>
<dbReference type="Gene3D" id="1.10.287.950">
    <property type="entry name" value="Methyl-accepting chemotaxis protein"/>
    <property type="match status" value="1"/>
</dbReference>
<protein>
    <submittedName>
        <fullName evidence="8">Globin-coupled sensor protein</fullName>
    </submittedName>
</protein>
<dbReference type="CDD" id="cd01068">
    <property type="entry name" value="globin_sensor"/>
    <property type="match status" value="1"/>
</dbReference>
<evidence type="ECO:0000256" key="2">
    <source>
        <dbReference type="ARBA" id="ARBA00022500"/>
    </source>
</evidence>
<dbReference type="GO" id="GO:0006935">
    <property type="term" value="P:chemotaxis"/>
    <property type="evidence" value="ECO:0007669"/>
    <property type="project" value="UniProtKB-KW"/>
</dbReference>
<dbReference type="InterPro" id="IPR051310">
    <property type="entry name" value="MCP_chemotaxis"/>
</dbReference>
<comment type="similarity">
    <text evidence="3">Belongs to the methyl-accepting chemotaxis (MCP) protein family.</text>
</comment>
<dbReference type="Pfam" id="PF00015">
    <property type="entry name" value="MCPsignal"/>
    <property type="match status" value="1"/>
</dbReference>
<dbReference type="AlphaFoldDB" id="A0A6N8LT07"/>
<accession>A0A6N8LT07</accession>
<dbReference type="InterPro" id="IPR004089">
    <property type="entry name" value="MCPsignal_dom"/>
</dbReference>
<evidence type="ECO:0000259" key="6">
    <source>
        <dbReference type="PROSITE" id="PS50111"/>
    </source>
</evidence>
<dbReference type="GO" id="GO:0004888">
    <property type="term" value="F:transmembrane signaling receptor activity"/>
    <property type="evidence" value="ECO:0007669"/>
    <property type="project" value="InterPro"/>
</dbReference>
<dbReference type="GO" id="GO:0016020">
    <property type="term" value="C:membrane"/>
    <property type="evidence" value="ECO:0007669"/>
    <property type="project" value="UniProtKB-SubCell"/>
</dbReference>
<dbReference type="SUPFAM" id="SSF58104">
    <property type="entry name" value="Methyl-accepting chemotaxis protein (MCP) signaling domain"/>
    <property type="match status" value="1"/>
</dbReference>
<dbReference type="OrthoDB" id="5292010at2"/>
<dbReference type="GO" id="GO:0019825">
    <property type="term" value="F:oxygen binding"/>
    <property type="evidence" value="ECO:0007669"/>
    <property type="project" value="InterPro"/>
</dbReference>
<proteinExistence type="inferred from homology"/>
<evidence type="ECO:0000313" key="8">
    <source>
        <dbReference type="EMBL" id="MWC42718.1"/>
    </source>
</evidence>
<dbReference type="PANTHER" id="PTHR43531:SF11">
    <property type="entry name" value="METHYL-ACCEPTING CHEMOTAXIS PROTEIN 3"/>
    <property type="match status" value="1"/>
</dbReference>
<dbReference type="PRINTS" id="PR00260">
    <property type="entry name" value="CHEMTRNSDUCR"/>
</dbReference>
<dbReference type="PROSITE" id="PS50111">
    <property type="entry name" value="CHEMOTAXIS_TRANSDUC_2"/>
    <property type="match status" value="1"/>
</dbReference>